<organism evidence="1 2">
    <name type="scientific">Actinophytocola algeriensis</name>
    <dbReference type="NCBI Taxonomy" id="1768010"/>
    <lineage>
        <taxon>Bacteria</taxon>
        <taxon>Bacillati</taxon>
        <taxon>Actinomycetota</taxon>
        <taxon>Actinomycetes</taxon>
        <taxon>Pseudonocardiales</taxon>
        <taxon>Pseudonocardiaceae</taxon>
    </lineage>
</organism>
<dbReference type="Pfam" id="PF05834">
    <property type="entry name" value="Lycopene_cycl"/>
    <property type="match status" value="1"/>
</dbReference>
<keyword evidence="1" id="KW-0413">Isomerase</keyword>
<dbReference type="EMBL" id="JACHJQ010000005">
    <property type="protein sequence ID" value="MBB4909102.1"/>
    <property type="molecule type" value="Genomic_DNA"/>
</dbReference>
<protein>
    <submittedName>
        <fullName evidence="1">Lycopene beta-cyclase</fullName>
        <ecNumber evidence="1">5.5.1.19</ecNumber>
    </submittedName>
</protein>
<comment type="caution">
    <text evidence="1">The sequence shown here is derived from an EMBL/GenBank/DDBJ whole genome shotgun (WGS) entry which is preliminary data.</text>
</comment>
<reference evidence="1 2" key="1">
    <citation type="submission" date="2020-08" db="EMBL/GenBank/DDBJ databases">
        <title>Genomic Encyclopedia of Type Strains, Phase III (KMG-III): the genomes of soil and plant-associated and newly described type strains.</title>
        <authorList>
            <person name="Whitman W."/>
        </authorList>
    </citation>
    <scope>NUCLEOTIDE SEQUENCE [LARGE SCALE GENOMIC DNA]</scope>
    <source>
        <strain evidence="1 2">CECT 8960</strain>
    </source>
</reference>
<gene>
    <name evidence="1" type="ORF">FHR82_005355</name>
</gene>
<dbReference type="Proteomes" id="UP000520767">
    <property type="component" value="Unassembled WGS sequence"/>
</dbReference>
<dbReference type="AlphaFoldDB" id="A0A7W7VG60"/>
<dbReference type="PANTHER" id="PTHR39757:SF5">
    <property type="entry name" value="OS02G0190600 PROTEIN"/>
    <property type="match status" value="1"/>
</dbReference>
<dbReference type="Gene3D" id="3.50.50.60">
    <property type="entry name" value="FAD/NAD(P)-binding domain"/>
    <property type="match status" value="1"/>
</dbReference>
<proteinExistence type="predicted"/>
<dbReference type="EC" id="5.5.1.19" evidence="1"/>
<dbReference type="RefSeq" id="WP_184813146.1">
    <property type="nucleotide sequence ID" value="NZ_JACHJQ010000005.1"/>
</dbReference>
<accession>A0A7W7VG60</accession>
<dbReference type="PANTHER" id="PTHR39757">
    <property type="match status" value="1"/>
</dbReference>
<dbReference type="PRINTS" id="PR00411">
    <property type="entry name" value="PNDRDTASEI"/>
</dbReference>
<evidence type="ECO:0000313" key="1">
    <source>
        <dbReference type="EMBL" id="MBB4909102.1"/>
    </source>
</evidence>
<dbReference type="InterPro" id="IPR036188">
    <property type="entry name" value="FAD/NAD-bd_sf"/>
</dbReference>
<keyword evidence="2" id="KW-1185">Reference proteome</keyword>
<name>A0A7W7VG60_9PSEU</name>
<evidence type="ECO:0000313" key="2">
    <source>
        <dbReference type="Proteomes" id="UP000520767"/>
    </source>
</evidence>
<dbReference type="GO" id="GO:0016853">
    <property type="term" value="F:isomerase activity"/>
    <property type="evidence" value="ECO:0007669"/>
    <property type="project" value="UniProtKB-KW"/>
</dbReference>
<sequence>MGDVVVVGGGPAGWALASACARRGLAVTLVAPGHGWRATYGMWADEVSVLPPGARWVTTRVRGGGRWLPREYAVLDNESVLTACAHPGIEVVRARATALTATSATLTTGEVRHGVVFDATGARRGGVEQTAYGVVVPGPHDAVFMDWRQPADGPATFLYAIPLPDGQVLLEETSLARDPGLGFAELRDRLHARVGAVSGPVERVRFPVDVPPPSVWARGAIPFGAAAGLVHPATGFSVADTFLLAPAVADTIERGQRAVRRVIWPWRARLVYRLRLRGLATLLSLSPAEHEEFFDLFFALPTRHQRAYLSGRTDPAGTAAAMAALFRVAPAHLRRKMIKP</sequence>
<dbReference type="SUPFAM" id="SSF51905">
    <property type="entry name" value="FAD/NAD(P)-binding domain"/>
    <property type="match status" value="1"/>
</dbReference>